<dbReference type="RefSeq" id="WP_146569083.1">
    <property type="nucleotide sequence ID" value="NZ_SIHJ01000010.1"/>
</dbReference>
<dbReference type="NCBIfam" id="TIGR02532">
    <property type="entry name" value="IV_pilin_GFxxxE"/>
    <property type="match status" value="1"/>
</dbReference>
<name>A0A5C5USS2_9BACT</name>
<dbReference type="SUPFAM" id="SSF54523">
    <property type="entry name" value="Pili subunits"/>
    <property type="match status" value="1"/>
</dbReference>
<dbReference type="Proteomes" id="UP000316714">
    <property type="component" value="Unassembled WGS sequence"/>
</dbReference>
<dbReference type="InterPro" id="IPR045584">
    <property type="entry name" value="Pilin-like"/>
</dbReference>
<sequence length="452" mass="47288">MKRNPKGFTLVELLVVISIIGVLVAILLPAAGKAREAARRAQCKQQLKEFGIGFQVFMDSDPAHRLCTGAHDYRRDGSPDTYGWVADLVKIKAADPNAMLCPSNPLKGSEKLNDFYGAETDDGKDGAPLAKLQAGLAGADSWNGFTGGATGAGWGGTSPGSPERMAFVARAIVARGYNTNYAASYYFVRTEPKTQGSASGAITDIESSSIGSFKGLAGSFGPLTQAVMDNATVVTSKIPILGDAGPGDIDEALLAQAPMSSTGAVPANPVDLAYGPTLQASAGVFGSTVDPFANNNQESVTFIRTGEQLTEAFNDGAAFVDPSNMTVKLIDSNENLTAQLECDNNGSCSSPYGANSGPNGEPAGYYLQDTRDWFAVHGGSANILFADGHVEQFADDNGDGFLNPGFQIDPNASGFDPGKTGYTDSTLELPPARIFSGIFLRQISGKRSAFED</sequence>
<dbReference type="Pfam" id="PF07596">
    <property type="entry name" value="SBP_bac_10"/>
    <property type="match status" value="1"/>
</dbReference>
<organism evidence="2 3">
    <name type="scientific">Posidoniimonas corsicana</name>
    <dbReference type="NCBI Taxonomy" id="1938618"/>
    <lineage>
        <taxon>Bacteria</taxon>
        <taxon>Pseudomonadati</taxon>
        <taxon>Planctomycetota</taxon>
        <taxon>Planctomycetia</taxon>
        <taxon>Pirellulales</taxon>
        <taxon>Lacipirellulaceae</taxon>
        <taxon>Posidoniimonas</taxon>
    </lineage>
</organism>
<dbReference type="OrthoDB" id="254023at2"/>
<dbReference type="EMBL" id="SIHJ01000010">
    <property type="protein sequence ID" value="TWT29226.1"/>
    <property type="molecule type" value="Genomic_DNA"/>
</dbReference>
<feature type="domain" description="DUF1559" evidence="1">
    <location>
        <begin position="33"/>
        <end position="91"/>
    </location>
</feature>
<evidence type="ECO:0000313" key="3">
    <source>
        <dbReference type="Proteomes" id="UP000316714"/>
    </source>
</evidence>
<dbReference type="Pfam" id="PF07963">
    <property type="entry name" value="N_methyl"/>
    <property type="match status" value="1"/>
</dbReference>
<gene>
    <name evidence="2" type="ORF">KOR34_52810</name>
</gene>
<dbReference type="Gene3D" id="3.30.700.10">
    <property type="entry name" value="Glycoprotein, Type 4 Pilin"/>
    <property type="match status" value="1"/>
</dbReference>
<comment type="caution">
    <text evidence="2">The sequence shown here is derived from an EMBL/GenBank/DDBJ whole genome shotgun (WGS) entry which is preliminary data.</text>
</comment>
<protein>
    <recommendedName>
        <fullName evidence="1">DUF1559 domain-containing protein</fullName>
    </recommendedName>
</protein>
<dbReference type="PANTHER" id="PTHR30093:SF2">
    <property type="entry name" value="TYPE II SECRETION SYSTEM PROTEIN H"/>
    <property type="match status" value="1"/>
</dbReference>
<keyword evidence="3" id="KW-1185">Reference proteome</keyword>
<reference evidence="2 3" key="1">
    <citation type="submission" date="2019-02" db="EMBL/GenBank/DDBJ databases">
        <title>Deep-cultivation of Planctomycetes and their phenomic and genomic characterization uncovers novel biology.</title>
        <authorList>
            <person name="Wiegand S."/>
            <person name="Jogler M."/>
            <person name="Boedeker C."/>
            <person name="Pinto D."/>
            <person name="Vollmers J."/>
            <person name="Rivas-Marin E."/>
            <person name="Kohn T."/>
            <person name="Peeters S.H."/>
            <person name="Heuer A."/>
            <person name="Rast P."/>
            <person name="Oberbeckmann S."/>
            <person name="Bunk B."/>
            <person name="Jeske O."/>
            <person name="Meyerdierks A."/>
            <person name="Storesund J.E."/>
            <person name="Kallscheuer N."/>
            <person name="Luecker S."/>
            <person name="Lage O.M."/>
            <person name="Pohl T."/>
            <person name="Merkel B.J."/>
            <person name="Hornburger P."/>
            <person name="Mueller R.-W."/>
            <person name="Bruemmer F."/>
            <person name="Labrenz M."/>
            <person name="Spormann A.M."/>
            <person name="Op Den Camp H."/>
            <person name="Overmann J."/>
            <person name="Amann R."/>
            <person name="Jetten M.S.M."/>
            <person name="Mascher T."/>
            <person name="Medema M.H."/>
            <person name="Devos D.P."/>
            <person name="Kaster A.-K."/>
            <person name="Ovreas L."/>
            <person name="Rohde M."/>
            <person name="Galperin M.Y."/>
            <person name="Jogler C."/>
        </authorList>
    </citation>
    <scope>NUCLEOTIDE SEQUENCE [LARGE SCALE GENOMIC DNA]</scope>
    <source>
        <strain evidence="2 3">KOR34</strain>
    </source>
</reference>
<dbReference type="PANTHER" id="PTHR30093">
    <property type="entry name" value="GENERAL SECRETION PATHWAY PROTEIN G"/>
    <property type="match status" value="1"/>
</dbReference>
<evidence type="ECO:0000313" key="2">
    <source>
        <dbReference type="EMBL" id="TWT29226.1"/>
    </source>
</evidence>
<accession>A0A5C5USS2</accession>
<dbReference type="PROSITE" id="PS00409">
    <property type="entry name" value="PROKAR_NTER_METHYL"/>
    <property type="match status" value="1"/>
</dbReference>
<proteinExistence type="predicted"/>
<dbReference type="InterPro" id="IPR011453">
    <property type="entry name" value="DUF1559"/>
</dbReference>
<evidence type="ECO:0000259" key="1">
    <source>
        <dbReference type="Pfam" id="PF07596"/>
    </source>
</evidence>
<dbReference type="InterPro" id="IPR012902">
    <property type="entry name" value="N_methyl_site"/>
</dbReference>
<dbReference type="AlphaFoldDB" id="A0A5C5USS2"/>